<reference evidence="1 2" key="1">
    <citation type="submission" date="2018-03" db="EMBL/GenBank/DDBJ databases">
        <title>Draft Genome Sequences of the Obligatory Marine Myxobacteria Enhygromyxa salina SWB007.</title>
        <authorList>
            <person name="Poehlein A."/>
            <person name="Moghaddam J.A."/>
            <person name="Harms H."/>
            <person name="Alanjari M."/>
            <person name="Koenig G.M."/>
            <person name="Daniel R."/>
            <person name="Schaeberle T.F."/>
        </authorList>
    </citation>
    <scope>NUCLEOTIDE SEQUENCE [LARGE SCALE GENOMIC DNA]</scope>
    <source>
        <strain evidence="1 2">SWB007</strain>
    </source>
</reference>
<dbReference type="AlphaFoldDB" id="A0A2S9YVZ5"/>
<proteinExistence type="predicted"/>
<accession>A0A2S9YVZ5</accession>
<gene>
    <name evidence="1" type="ORF">ENSA7_09670</name>
</gene>
<comment type="caution">
    <text evidence="1">The sequence shown here is derived from an EMBL/GenBank/DDBJ whole genome shotgun (WGS) entry which is preliminary data.</text>
</comment>
<dbReference type="EMBL" id="PVNL01000029">
    <property type="protein sequence ID" value="PRQ09275.1"/>
    <property type="molecule type" value="Genomic_DNA"/>
</dbReference>
<dbReference type="OrthoDB" id="5514398at2"/>
<dbReference type="RefSeq" id="WP_106088024.1">
    <property type="nucleotide sequence ID" value="NZ_PVNL01000029.1"/>
</dbReference>
<name>A0A2S9YVZ5_9BACT</name>
<organism evidence="1 2">
    <name type="scientific">Enhygromyxa salina</name>
    <dbReference type="NCBI Taxonomy" id="215803"/>
    <lineage>
        <taxon>Bacteria</taxon>
        <taxon>Pseudomonadati</taxon>
        <taxon>Myxococcota</taxon>
        <taxon>Polyangia</taxon>
        <taxon>Nannocystales</taxon>
        <taxon>Nannocystaceae</taxon>
        <taxon>Enhygromyxa</taxon>
    </lineage>
</organism>
<evidence type="ECO:0000313" key="2">
    <source>
        <dbReference type="Proteomes" id="UP000238823"/>
    </source>
</evidence>
<sequence length="175" mass="18679">MSNLEQPRKGSARERLTRLAPLSLPAIALVASVVMVGCNETTFLVPPPTLRGIAIPLPPPSIADQVLVYIDVEGSLPMGFDHPNNQAYLYESTTERGYFVGTDGLEFVVQDVLINVNNNCLETWFIDGVDGEESSLVAYKAVVLEGDEACAAPSCSAVDDVGACVCLEKWTTGCG</sequence>
<evidence type="ECO:0000313" key="1">
    <source>
        <dbReference type="EMBL" id="PRQ09275.1"/>
    </source>
</evidence>
<protein>
    <submittedName>
        <fullName evidence="1">Uncharacterized protein</fullName>
    </submittedName>
</protein>
<dbReference type="Proteomes" id="UP000238823">
    <property type="component" value="Unassembled WGS sequence"/>
</dbReference>